<dbReference type="GO" id="GO:0006281">
    <property type="term" value="P:DNA repair"/>
    <property type="evidence" value="ECO:0007669"/>
    <property type="project" value="InterPro"/>
</dbReference>
<evidence type="ECO:0000313" key="1">
    <source>
        <dbReference type="EMBL" id="KKM24903.1"/>
    </source>
</evidence>
<gene>
    <name evidence="1" type="ORF">LCGC14_1600350</name>
</gene>
<organism evidence="1">
    <name type="scientific">marine sediment metagenome</name>
    <dbReference type="NCBI Taxonomy" id="412755"/>
    <lineage>
        <taxon>unclassified sequences</taxon>
        <taxon>metagenomes</taxon>
        <taxon>ecological metagenomes</taxon>
    </lineage>
</organism>
<comment type="caution">
    <text evidence="1">The sequence shown here is derived from an EMBL/GenBank/DDBJ whole genome shotgun (WGS) entry which is preliminary data.</text>
</comment>
<protein>
    <submittedName>
        <fullName evidence="1">Uncharacterized protein</fullName>
    </submittedName>
</protein>
<accession>A0A0F9KRZ2</accession>
<dbReference type="GO" id="GO:0000287">
    <property type="term" value="F:magnesium ion binding"/>
    <property type="evidence" value="ECO:0007669"/>
    <property type="project" value="InterPro"/>
</dbReference>
<dbReference type="InterPro" id="IPR036614">
    <property type="entry name" value="RusA-like_sf"/>
</dbReference>
<dbReference type="GO" id="GO:0006310">
    <property type="term" value="P:DNA recombination"/>
    <property type="evidence" value="ECO:0007669"/>
    <property type="project" value="InterPro"/>
</dbReference>
<name>A0A0F9KRZ2_9ZZZZ</name>
<sequence length="127" mass="14162">MTAPCERRELSFTVPGRCIPTPRPRVSRRGTHYPKRYTDWLDSARVEAYRACGRPLWEGPVSVTVVFCGARANADIDNLLKSVLDAIQGVIIVDDKQADAVNAWRVSGGEPYTEITVRDFVELGGRK</sequence>
<dbReference type="EMBL" id="LAZR01012827">
    <property type="protein sequence ID" value="KKM24903.1"/>
    <property type="molecule type" value="Genomic_DNA"/>
</dbReference>
<reference evidence="1" key="1">
    <citation type="journal article" date="2015" name="Nature">
        <title>Complex archaea that bridge the gap between prokaryotes and eukaryotes.</title>
        <authorList>
            <person name="Spang A."/>
            <person name="Saw J.H."/>
            <person name="Jorgensen S.L."/>
            <person name="Zaremba-Niedzwiedzka K."/>
            <person name="Martijn J."/>
            <person name="Lind A.E."/>
            <person name="van Eijk R."/>
            <person name="Schleper C."/>
            <person name="Guy L."/>
            <person name="Ettema T.J."/>
        </authorList>
    </citation>
    <scope>NUCLEOTIDE SEQUENCE</scope>
</reference>
<proteinExistence type="predicted"/>
<dbReference type="Gene3D" id="3.30.1330.70">
    <property type="entry name" value="Holliday junction resolvase RusA"/>
    <property type="match status" value="1"/>
</dbReference>
<dbReference type="AlphaFoldDB" id="A0A0F9KRZ2"/>
<dbReference type="SUPFAM" id="SSF103084">
    <property type="entry name" value="Holliday junction resolvase RusA"/>
    <property type="match status" value="1"/>
</dbReference>
<dbReference type="InterPro" id="IPR008822">
    <property type="entry name" value="Endonuclease_RusA-like"/>
</dbReference>
<dbReference type="Pfam" id="PF05866">
    <property type="entry name" value="RusA"/>
    <property type="match status" value="1"/>
</dbReference>